<dbReference type="PROSITE" id="PS51686">
    <property type="entry name" value="SAM_MT_RSMB_NOP"/>
    <property type="match status" value="1"/>
</dbReference>
<dbReference type="SUPFAM" id="SSF53335">
    <property type="entry name" value="S-adenosyl-L-methionine-dependent methyltransferases"/>
    <property type="match status" value="1"/>
</dbReference>
<keyword evidence="2 5" id="KW-0808">Transferase</keyword>
<evidence type="ECO:0000256" key="3">
    <source>
        <dbReference type="ARBA" id="ARBA00022691"/>
    </source>
</evidence>
<evidence type="ECO:0000256" key="4">
    <source>
        <dbReference type="ARBA" id="ARBA00022884"/>
    </source>
</evidence>
<dbReference type="InterPro" id="IPR023267">
    <property type="entry name" value="RCMT"/>
</dbReference>
<feature type="region of interest" description="Disordered" evidence="6">
    <location>
        <begin position="1"/>
        <end position="32"/>
    </location>
</feature>
<dbReference type="InterPro" id="IPR001678">
    <property type="entry name" value="MeTrfase_RsmB-F_NOP2_dom"/>
</dbReference>
<dbReference type="InterPro" id="IPR035926">
    <property type="entry name" value="NusB-like_sf"/>
</dbReference>
<reference evidence="8" key="2">
    <citation type="journal article" date="2022" name="Sci. Rep.">
        <title>In silico prediction of the enzymes involved in the degradation of the herbicide molinate by Gulosibacter molinativorax ON4T.</title>
        <authorList>
            <person name="Lopes A.R."/>
            <person name="Bunin E."/>
            <person name="Viana A.T."/>
            <person name="Froufe H."/>
            <person name="Munoz-Merida A."/>
            <person name="Pinho D."/>
            <person name="Figueiredo J."/>
            <person name="Barroso C."/>
            <person name="Vaz-Moreira I."/>
            <person name="Bellanger X."/>
            <person name="Egas C."/>
            <person name="Nunes O.C."/>
        </authorList>
    </citation>
    <scope>NUCLEOTIDE SEQUENCE</scope>
    <source>
        <strain evidence="8">ON4</strain>
    </source>
</reference>
<gene>
    <name evidence="8" type="ORF">C7K25_06810</name>
</gene>
<sequence length="489" mass="52650">MSEQRDGVNRTHGGRGKRSGGQRRQARPTKPGARDVALDVLLAVAEDDAYSNLLLPHRIREARLSHEDAGLATELTYGTLRRSGYYDAIIEMVAKRPIDEVDTLARAALQLGAHQLLATRVATHAAVNETVSAVRRRAGQGPSGFVNANLRRISEADAQTWHERVADSANDELERLALVESHPLWIVRALREALALEHREAELEETLRANNESPHVQLAALPELAEREAVIAAHPELLEPEPASPVAMRLSGGDPSDLEEVRSGRVRVQDAGSQLVALALSRVEPLRAGERILDLCAGPGGKSALLAAEVLAAGAKFQANEVVPARADLVRKALRAVADGDALSVTELDGREYANQPDAYDRILVDAPCTGLGALRRRPEARWRKQLSDVADLSALQEELLDAAVTAVKPGGIVAYVTCSPHPAETVGIVRRAARAGGLDVLDATAIYRDLAPDLDITGISVGDGNAVQLWPHRHGTDAMFLTLLRKTD</sequence>
<dbReference type="InterPro" id="IPR006027">
    <property type="entry name" value="NusB_RsmB_TIM44"/>
</dbReference>
<evidence type="ECO:0000259" key="7">
    <source>
        <dbReference type="PROSITE" id="PS51686"/>
    </source>
</evidence>
<keyword evidence="9" id="KW-1185">Reference proteome</keyword>
<keyword evidence="3 5" id="KW-0949">S-adenosyl-L-methionine</keyword>
<dbReference type="InterPro" id="IPR049560">
    <property type="entry name" value="MeTrfase_RsmB-F_NOP2_cat"/>
</dbReference>
<dbReference type="PANTHER" id="PTHR22807">
    <property type="entry name" value="NOP2 YEAST -RELATED NOL1/NOP2/FMU SUN DOMAIN-CONTAINING"/>
    <property type="match status" value="1"/>
</dbReference>
<keyword evidence="4 5" id="KW-0694">RNA-binding</keyword>
<feature type="binding site" evidence="5">
    <location>
        <begin position="296"/>
        <end position="302"/>
    </location>
    <ligand>
        <name>S-adenosyl-L-methionine</name>
        <dbReference type="ChEBI" id="CHEBI:59789"/>
    </ligand>
</feature>
<evidence type="ECO:0000313" key="8">
    <source>
        <dbReference type="EMBL" id="MDJ1371076.1"/>
    </source>
</evidence>
<dbReference type="GO" id="GO:0008168">
    <property type="term" value="F:methyltransferase activity"/>
    <property type="evidence" value="ECO:0007669"/>
    <property type="project" value="UniProtKB-KW"/>
</dbReference>
<feature type="binding site" evidence="5">
    <location>
        <position position="321"/>
    </location>
    <ligand>
        <name>S-adenosyl-L-methionine</name>
        <dbReference type="ChEBI" id="CHEBI:59789"/>
    </ligand>
</feature>
<keyword evidence="1 5" id="KW-0489">Methyltransferase</keyword>
<dbReference type="RefSeq" id="WP_035732531.1">
    <property type="nucleotide sequence ID" value="NZ_CP028426.1"/>
</dbReference>
<feature type="active site" description="Nucleophile" evidence="5">
    <location>
        <position position="419"/>
    </location>
</feature>
<dbReference type="Gene3D" id="1.10.940.10">
    <property type="entry name" value="NusB-like"/>
    <property type="match status" value="1"/>
</dbReference>
<dbReference type="Gene3D" id="3.40.50.150">
    <property type="entry name" value="Vaccinia Virus protein VP39"/>
    <property type="match status" value="1"/>
</dbReference>
<feature type="compositionally biased region" description="Basic residues" evidence="6">
    <location>
        <begin position="12"/>
        <end position="27"/>
    </location>
</feature>
<dbReference type="PANTHER" id="PTHR22807:SF53">
    <property type="entry name" value="RIBOSOMAL RNA SMALL SUBUNIT METHYLTRANSFERASE B-RELATED"/>
    <property type="match status" value="1"/>
</dbReference>
<evidence type="ECO:0000256" key="2">
    <source>
        <dbReference type="ARBA" id="ARBA00022679"/>
    </source>
</evidence>
<dbReference type="InterPro" id="IPR029063">
    <property type="entry name" value="SAM-dependent_MTases_sf"/>
</dbReference>
<evidence type="ECO:0000256" key="1">
    <source>
        <dbReference type="ARBA" id="ARBA00022603"/>
    </source>
</evidence>
<evidence type="ECO:0000256" key="6">
    <source>
        <dbReference type="SAM" id="MobiDB-lite"/>
    </source>
</evidence>
<protein>
    <submittedName>
        <fullName evidence="8">Methyltransferase</fullName>
    </submittedName>
</protein>
<comment type="similarity">
    <text evidence="5">Belongs to the class I-like SAM-binding methyltransferase superfamily. RsmB/NOP family.</text>
</comment>
<dbReference type="Pfam" id="PF01189">
    <property type="entry name" value="Methyltr_RsmB-F"/>
    <property type="match status" value="1"/>
</dbReference>
<feature type="binding site" evidence="5">
    <location>
        <position position="366"/>
    </location>
    <ligand>
        <name>S-adenosyl-L-methionine</name>
        <dbReference type="ChEBI" id="CHEBI:59789"/>
    </ligand>
</feature>
<reference evidence="8" key="1">
    <citation type="submission" date="2018-03" db="EMBL/GenBank/DDBJ databases">
        <authorList>
            <person name="Nunes O.C."/>
            <person name="Lopes A.R."/>
            <person name="Froufe H."/>
            <person name="Munoz-Merida A."/>
            <person name="Barroso C."/>
            <person name="Egas C."/>
        </authorList>
    </citation>
    <scope>NUCLEOTIDE SEQUENCE</scope>
    <source>
        <strain evidence="8">ON4</strain>
    </source>
</reference>
<dbReference type="SUPFAM" id="SSF48013">
    <property type="entry name" value="NusB-like"/>
    <property type="match status" value="1"/>
</dbReference>
<dbReference type="PRINTS" id="PR02008">
    <property type="entry name" value="RCMTFAMILY"/>
</dbReference>
<dbReference type="EMBL" id="PXVD01000009">
    <property type="protein sequence ID" value="MDJ1371076.1"/>
    <property type="molecule type" value="Genomic_DNA"/>
</dbReference>
<proteinExistence type="inferred from homology"/>
<name>A0ABT7C787_9MICO</name>
<organism evidence="8 9">
    <name type="scientific">Gulosibacter molinativorax</name>
    <dbReference type="NCBI Taxonomy" id="256821"/>
    <lineage>
        <taxon>Bacteria</taxon>
        <taxon>Bacillati</taxon>
        <taxon>Actinomycetota</taxon>
        <taxon>Actinomycetes</taxon>
        <taxon>Micrococcales</taxon>
        <taxon>Microbacteriaceae</taxon>
        <taxon>Gulosibacter</taxon>
    </lineage>
</organism>
<dbReference type="Proteomes" id="UP001170379">
    <property type="component" value="Unassembled WGS sequence"/>
</dbReference>
<feature type="binding site" evidence="5">
    <location>
        <position position="349"/>
    </location>
    <ligand>
        <name>S-adenosyl-L-methionine</name>
        <dbReference type="ChEBI" id="CHEBI:59789"/>
    </ligand>
</feature>
<dbReference type="Pfam" id="PF01029">
    <property type="entry name" value="NusB"/>
    <property type="match status" value="1"/>
</dbReference>
<evidence type="ECO:0000256" key="5">
    <source>
        <dbReference type="PROSITE-ProRule" id="PRU01023"/>
    </source>
</evidence>
<evidence type="ECO:0000313" key="9">
    <source>
        <dbReference type="Proteomes" id="UP001170379"/>
    </source>
</evidence>
<accession>A0ABT7C787</accession>
<comment type="caution">
    <text evidence="8">The sequence shown here is derived from an EMBL/GenBank/DDBJ whole genome shotgun (WGS) entry which is preliminary data.</text>
</comment>
<dbReference type="GO" id="GO:0032259">
    <property type="term" value="P:methylation"/>
    <property type="evidence" value="ECO:0007669"/>
    <property type="project" value="UniProtKB-KW"/>
</dbReference>
<feature type="domain" description="SAM-dependent MTase RsmB/NOP-type" evidence="7">
    <location>
        <begin position="195"/>
        <end position="488"/>
    </location>
</feature>